<accession>A0A7N2KXJ6</accession>
<dbReference type="InterPro" id="IPR053151">
    <property type="entry name" value="RNase_H-like"/>
</dbReference>
<dbReference type="InParanoid" id="A0A7N2KXJ6"/>
<protein>
    <recommendedName>
        <fullName evidence="3">RNase H type-1 domain-containing protein</fullName>
    </recommendedName>
</protein>
<dbReference type="AlphaFoldDB" id="A0A7N2KXJ6"/>
<reference evidence="2" key="1">
    <citation type="journal article" date="2016" name="G3 (Bethesda)">
        <title>First Draft Assembly and Annotation of the Genome of a California Endemic Oak Quercus lobata Nee (Fagaceae).</title>
        <authorList>
            <person name="Sork V.L."/>
            <person name="Fitz-Gibbon S.T."/>
            <person name="Puiu D."/>
            <person name="Crepeau M."/>
            <person name="Gugger P.F."/>
            <person name="Sherman R."/>
            <person name="Stevens K."/>
            <person name="Langley C.H."/>
            <person name="Pellegrini M."/>
            <person name="Salzberg S.L."/>
        </authorList>
    </citation>
    <scope>NUCLEOTIDE SEQUENCE [LARGE SCALE GENOMIC DNA]</scope>
    <source>
        <strain evidence="2">cv. SW786</strain>
    </source>
</reference>
<organism evidence="1 2">
    <name type="scientific">Quercus lobata</name>
    <name type="common">Valley oak</name>
    <dbReference type="NCBI Taxonomy" id="97700"/>
    <lineage>
        <taxon>Eukaryota</taxon>
        <taxon>Viridiplantae</taxon>
        <taxon>Streptophyta</taxon>
        <taxon>Embryophyta</taxon>
        <taxon>Tracheophyta</taxon>
        <taxon>Spermatophyta</taxon>
        <taxon>Magnoliopsida</taxon>
        <taxon>eudicotyledons</taxon>
        <taxon>Gunneridae</taxon>
        <taxon>Pentapetalae</taxon>
        <taxon>rosids</taxon>
        <taxon>fabids</taxon>
        <taxon>Fagales</taxon>
        <taxon>Fagaceae</taxon>
        <taxon>Quercus</taxon>
    </lineage>
</organism>
<dbReference type="EnsemblPlants" id="QL02p051981:mrna">
    <property type="protein sequence ID" value="QL02p051981:mrna:CDS:2"/>
    <property type="gene ID" value="QL02p051981"/>
</dbReference>
<name>A0A7N2KXJ6_QUELO</name>
<evidence type="ECO:0000313" key="1">
    <source>
        <dbReference type="EnsemblPlants" id="QL02p051981:mrna:CDS:2"/>
    </source>
</evidence>
<dbReference type="Proteomes" id="UP000594261">
    <property type="component" value="Chromosome 2"/>
</dbReference>
<dbReference type="PANTHER" id="PTHR47723:SF19">
    <property type="entry name" value="POLYNUCLEOTIDYL TRANSFERASE, RIBONUCLEASE H-LIKE SUPERFAMILY PROTEIN"/>
    <property type="match status" value="1"/>
</dbReference>
<reference evidence="1" key="2">
    <citation type="submission" date="2021-01" db="UniProtKB">
        <authorList>
            <consortium name="EnsemblPlants"/>
        </authorList>
    </citation>
    <scope>IDENTIFICATION</scope>
</reference>
<dbReference type="PANTHER" id="PTHR47723">
    <property type="entry name" value="OS05G0353850 PROTEIN"/>
    <property type="match status" value="1"/>
</dbReference>
<evidence type="ECO:0000313" key="2">
    <source>
        <dbReference type="Proteomes" id="UP000594261"/>
    </source>
</evidence>
<dbReference type="Gramene" id="QL02p051981:mrna">
    <property type="protein sequence ID" value="QL02p051981:mrna:CDS:2"/>
    <property type="gene ID" value="QL02p051981"/>
</dbReference>
<sequence>MKNLMKRTIVTTSIYSHCNKEPKTTLHVLWYCEKITSVWQQAFGVLNSVFYSLTSFANLLDLVSSSNFNPDLFTMICWFIWQKRNKARAHEPVLPLANIPATTRDNHREFQRLQLKPHDTSRPKQEVWKPPDTNTWKTNFDGAMFEDLNEAGIGVVVRNSKGEVMVAFSEKIILPPTVVITTLFWKDYPGNYYN</sequence>
<proteinExistence type="predicted"/>
<keyword evidence="2" id="KW-1185">Reference proteome</keyword>
<evidence type="ECO:0008006" key="3">
    <source>
        <dbReference type="Google" id="ProtNLM"/>
    </source>
</evidence>